<reference evidence="2" key="1">
    <citation type="submission" date="2018-10" db="EMBL/GenBank/DDBJ databases">
        <title>FDA dAtabase for Regulatory Grade micrObial Sequences (FDA-ARGOS): Supporting development and validation of Infectious Disease Dx tests.</title>
        <authorList>
            <person name="Minogue T."/>
            <person name="Wolcott M."/>
            <person name="Wasieloski L."/>
            <person name="Aguilar W."/>
            <person name="Moore D."/>
            <person name="Tallon L."/>
            <person name="Sadzewicz L."/>
            <person name="Sengamalay N."/>
            <person name="Ott S."/>
            <person name="Godinez A."/>
            <person name="Nagaraj S."/>
            <person name="Vavikolanu K."/>
            <person name="Vyas G."/>
            <person name="Nadendla S."/>
            <person name="George J."/>
            <person name="Sichtig H."/>
        </authorList>
    </citation>
    <scope>NUCLEOTIDE SEQUENCE [LARGE SCALE GENOMIC DNA]</scope>
    <source>
        <strain evidence="2">FDAARGOS_343</strain>
    </source>
</reference>
<proteinExistence type="predicted"/>
<gene>
    <name evidence="1" type="ORF">CEQ21_06295</name>
</gene>
<dbReference type="Proteomes" id="UP000319837">
    <property type="component" value="Unassembled WGS sequence"/>
</dbReference>
<protein>
    <recommendedName>
        <fullName evidence="3">GP-PDE domain-containing protein</fullName>
    </recommendedName>
</protein>
<dbReference type="AlphaFoldDB" id="A0A553SU57"/>
<evidence type="ECO:0000313" key="2">
    <source>
        <dbReference type="Proteomes" id="UP000319837"/>
    </source>
</evidence>
<accession>A0A553SU57</accession>
<sequence length="74" mass="8628">MIFPDRVILEKDVKKMLKRIEQDSDTKKIAIGYSFTNEALDLLKDYSFNVFTISNFVWSDEDYKEVKGGDSNNL</sequence>
<organism evidence="1 2">
    <name type="scientific">Niallia circulans</name>
    <name type="common">Bacillus circulans</name>
    <dbReference type="NCBI Taxonomy" id="1397"/>
    <lineage>
        <taxon>Bacteria</taxon>
        <taxon>Bacillati</taxon>
        <taxon>Bacillota</taxon>
        <taxon>Bacilli</taxon>
        <taxon>Bacillales</taxon>
        <taxon>Bacillaceae</taxon>
        <taxon>Niallia</taxon>
    </lineage>
</organism>
<evidence type="ECO:0000313" key="1">
    <source>
        <dbReference type="EMBL" id="TRZ40511.1"/>
    </source>
</evidence>
<evidence type="ECO:0008006" key="3">
    <source>
        <dbReference type="Google" id="ProtNLM"/>
    </source>
</evidence>
<comment type="caution">
    <text evidence="1">The sequence shown here is derived from an EMBL/GenBank/DDBJ whole genome shotgun (WGS) entry which is preliminary data.</text>
</comment>
<dbReference type="EMBL" id="RIBP01000001">
    <property type="protein sequence ID" value="TRZ40511.1"/>
    <property type="molecule type" value="Genomic_DNA"/>
</dbReference>
<name>A0A553SU57_NIACI</name>